<dbReference type="GO" id="GO:0006508">
    <property type="term" value="P:proteolysis"/>
    <property type="evidence" value="ECO:0007669"/>
    <property type="project" value="UniProtKB-KW"/>
</dbReference>
<keyword evidence="3" id="KW-0479">Metal-binding</keyword>
<sequence>MSSNALLLWPLIASAALGLSGPRLGRALPPAVAVRLLTTAVLVSALATGFALAIAAFAALARVPIVSAIGHWSVTALDTGQHVPAAAGVLAGATVTALVVAAARRAVRGGRELVTAALICRDLDDAGGGLVVIVDEHPDAYALPGIRGRIVVSTAMLHALSSDERRVLLAHEAAHLARGHHLYLQVAELSAAANPLLRPVARAIATAVEREADEIAAAEVGDRRLAARALARAGLARAAAPAHHRALVGALGGADGNVVARAHALLAPPPPRRRILAASLTAVILVTSAVSLATAKQTERRFETAQAVYTRHT</sequence>
<evidence type="ECO:0000256" key="2">
    <source>
        <dbReference type="ARBA" id="ARBA00022670"/>
    </source>
</evidence>
<evidence type="ECO:0000256" key="4">
    <source>
        <dbReference type="ARBA" id="ARBA00022801"/>
    </source>
</evidence>
<reference evidence="9" key="1">
    <citation type="submission" date="2016-10" db="EMBL/GenBank/DDBJ databases">
        <title>Sequence of Gallionella enrichment culture.</title>
        <authorList>
            <person name="Poehlein A."/>
            <person name="Muehling M."/>
            <person name="Daniel R."/>
        </authorList>
    </citation>
    <scope>NUCLEOTIDE SEQUENCE</scope>
</reference>
<keyword evidence="6" id="KW-0482">Metalloprotease</keyword>
<evidence type="ECO:0000259" key="8">
    <source>
        <dbReference type="Pfam" id="PF01435"/>
    </source>
</evidence>
<dbReference type="InterPro" id="IPR052173">
    <property type="entry name" value="Beta-lactam_resp_regulator"/>
</dbReference>
<keyword evidence="2" id="KW-0645">Protease</keyword>
<comment type="cofactor">
    <cofactor evidence="1">
        <name>Zn(2+)</name>
        <dbReference type="ChEBI" id="CHEBI:29105"/>
    </cofactor>
</comment>
<feature type="transmembrane region" description="Helical" evidence="7">
    <location>
        <begin position="37"/>
        <end position="61"/>
    </location>
</feature>
<dbReference type="AlphaFoldDB" id="A0A1J5QIL0"/>
<evidence type="ECO:0000256" key="3">
    <source>
        <dbReference type="ARBA" id="ARBA00022723"/>
    </source>
</evidence>
<dbReference type="GO" id="GO:0004222">
    <property type="term" value="F:metalloendopeptidase activity"/>
    <property type="evidence" value="ECO:0007669"/>
    <property type="project" value="InterPro"/>
</dbReference>
<dbReference type="GO" id="GO:0046872">
    <property type="term" value="F:metal ion binding"/>
    <property type="evidence" value="ECO:0007669"/>
    <property type="project" value="UniProtKB-KW"/>
</dbReference>
<dbReference type="CDD" id="cd07326">
    <property type="entry name" value="M56_BlaR1_MecR1_like"/>
    <property type="match status" value="1"/>
</dbReference>
<keyword evidence="7" id="KW-0472">Membrane</keyword>
<keyword evidence="7" id="KW-1133">Transmembrane helix</keyword>
<evidence type="ECO:0000256" key="1">
    <source>
        <dbReference type="ARBA" id="ARBA00001947"/>
    </source>
</evidence>
<evidence type="ECO:0000256" key="7">
    <source>
        <dbReference type="SAM" id="Phobius"/>
    </source>
</evidence>
<accession>A0A1J5QIL0</accession>
<gene>
    <name evidence="9" type="ORF">GALL_348810</name>
</gene>
<dbReference type="Gene3D" id="3.30.2010.10">
    <property type="entry name" value="Metalloproteases ('zincins'), catalytic domain"/>
    <property type="match status" value="1"/>
</dbReference>
<evidence type="ECO:0000256" key="5">
    <source>
        <dbReference type="ARBA" id="ARBA00022833"/>
    </source>
</evidence>
<proteinExistence type="predicted"/>
<comment type="caution">
    <text evidence="9">The sequence shown here is derived from an EMBL/GenBank/DDBJ whole genome shotgun (WGS) entry which is preliminary data.</text>
</comment>
<dbReference type="PANTHER" id="PTHR34978:SF3">
    <property type="entry name" value="SLR0241 PROTEIN"/>
    <property type="match status" value="1"/>
</dbReference>
<feature type="domain" description="Peptidase M48" evidence="8">
    <location>
        <begin position="131"/>
        <end position="186"/>
    </location>
</feature>
<keyword evidence="4" id="KW-0378">Hydrolase</keyword>
<evidence type="ECO:0000313" key="9">
    <source>
        <dbReference type="EMBL" id="OIQ83320.1"/>
    </source>
</evidence>
<protein>
    <submittedName>
        <fullName evidence="9">Peptidase family M48</fullName>
    </submittedName>
</protein>
<dbReference type="InterPro" id="IPR001915">
    <property type="entry name" value="Peptidase_M48"/>
</dbReference>
<dbReference type="EMBL" id="MLJW01000714">
    <property type="protein sequence ID" value="OIQ83320.1"/>
    <property type="molecule type" value="Genomic_DNA"/>
</dbReference>
<dbReference type="PANTHER" id="PTHR34978">
    <property type="entry name" value="POSSIBLE SENSOR-TRANSDUCER PROTEIN BLAR"/>
    <property type="match status" value="1"/>
</dbReference>
<dbReference type="Pfam" id="PF01435">
    <property type="entry name" value="Peptidase_M48"/>
    <property type="match status" value="1"/>
</dbReference>
<keyword evidence="7" id="KW-0812">Transmembrane</keyword>
<keyword evidence="5" id="KW-0862">Zinc</keyword>
<evidence type="ECO:0000256" key="6">
    <source>
        <dbReference type="ARBA" id="ARBA00023049"/>
    </source>
</evidence>
<name>A0A1J5QIL0_9ZZZZ</name>
<organism evidence="9">
    <name type="scientific">mine drainage metagenome</name>
    <dbReference type="NCBI Taxonomy" id="410659"/>
    <lineage>
        <taxon>unclassified sequences</taxon>
        <taxon>metagenomes</taxon>
        <taxon>ecological metagenomes</taxon>
    </lineage>
</organism>